<dbReference type="EMBL" id="LGAV01000010">
    <property type="protein sequence ID" value="KOS12628.1"/>
    <property type="molecule type" value="Genomic_DNA"/>
</dbReference>
<dbReference type="InterPro" id="IPR013078">
    <property type="entry name" value="His_Pase_superF_clade-1"/>
</dbReference>
<dbReference type="GO" id="GO:0043456">
    <property type="term" value="P:regulation of pentose-phosphate shunt"/>
    <property type="evidence" value="ECO:0007669"/>
    <property type="project" value="TreeGrafter"/>
</dbReference>
<name>A0A0M8MJ79_9BASI</name>
<dbReference type="SUPFAM" id="SSF53254">
    <property type="entry name" value="Phosphoglycerate mutase-like"/>
    <property type="match status" value="1"/>
</dbReference>
<evidence type="ECO:0008006" key="4">
    <source>
        <dbReference type="Google" id="ProtNLM"/>
    </source>
</evidence>
<dbReference type="GO" id="GO:0004331">
    <property type="term" value="F:fructose-2,6-bisphosphate 2-phosphatase activity"/>
    <property type="evidence" value="ECO:0007669"/>
    <property type="project" value="TreeGrafter"/>
</dbReference>
<dbReference type="GO" id="GO:0005829">
    <property type="term" value="C:cytosol"/>
    <property type="evidence" value="ECO:0007669"/>
    <property type="project" value="TreeGrafter"/>
</dbReference>
<evidence type="ECO:0000313" key="3">
    <source>
        <dbReference type="Proteomes" id="UP000037751"/>
    </source>
</evidence>
<dbReference type="Pfam" id="PF00300">
    <property type="entry name" value="His_Phos_1"/>
    <property type="match status" value="1"/>
</dbReference>
<dbReference type="InterPro" id="IPR051695">
    <property type="entry name" value="Phosphoglycerate_Mutase"/>
</dbReference>
<dbReference type="PANTHER" id="PTHR46517:SF1">
    <property type="entry name" value="FRUCTOSE-2,6-BISPHOSPHATASE TIGAR"/>
    <property type="match status" value="1"/>
</dbReference>
<dbReference type="SMART" id="SM00855">
    <property type="entry name" value="PGAM"/>
    <property type="match status" value="1"/>
</dbReference>
<proteinExistence type="predicted"/>
<dbReference type="GO" id="GO:0045820">
    <property type="term" value="P:negative regulation of glycolytic process"/>
    <property type="evidence" value="ECO:0007669"/>
    <property type="project" value="TreeGrafter"/>
</dbReference>
<reference evidence="2 3" key="1">
    <citation type="submission" date="2015-07" db="EMBL/GenBank/DDBJ databases">
        <title>Draft Genome Sequence of Malassezia furfur CBS1878 and Malassezia pachydermatis CBS1879.</title>
        <authorList>
            <person name="Triana S."/>
            <person name="Ohm R."/>
            <person name="Gonzalez A."/>
            <person name="DeCock H."/>
            <person name="Restrepo S."/>
            <person name="Celis A."/>
        </authorList>
    </citation>
    <scope>NUCLEOTIDE SEQUENCE [LARGE SCALE GENOMIC DNA]</scope>
    <source>
        <strain evidence="2 3">CBS 1879</strain>
    </source>
</reference>
<evidence type="ECO:0000313" key="2">
    <source>
        <dbReference type="EMBL" id="KOS12628.1"/>
    </source>
</evidence>
<dbReference type="Proteomes" id="UP000037751">
    <property type="component" value="Unassembled WGS sequence"/>
</dbReference>
<dbReference type="OrthoDB" id="354304at2759"/>
<dbReference type="InterPro" id="IPR029033">
    <property type="entry name" value="His_PPase_superfam"/>
</dbReference>
<organism evidence="2 3">
    <name type="scientific">Malassezia pachydermatis</name>
    <dbReference type="NCBI Taxonomy" id="77020"/>
    <lineage>
        <taxon>Eukaryota</taxon>
        <taxon>Fungi</taxon>
        <taxon>Dikarya</taxon>
        <taxon>Basidiomycota</taxon>
        <taxon>Ustilaginomycotina</taxon>
        <taxon>Malasseziomycetes</taxon>
        <taxon>Malasseziales</taxon>
        <taxon>Malasseziaceae</taxon>
        <taxon>Malassezia</taxon>
    </lineage>
</organism>
<protein>
    <recommendedName>
        <fullName evidence="4">Phosphoglycerate mutase-like protein</fullName>
    </recommendedName>
</protein>
<keyword evidence="3" id="KW-1185">Reference proteome</keyword>
<comment type="caution">
    <text evidence="2">The sequence shown here is derived from an EMBL/GenBank/DDBJ whole genome shotgun (WGS) entry which is preliminary data.</text>
</comment>
<dbReference type="STRING" id="77020.A0A0M8MJ79"/>
<gene>
    <name evidence="2" type="ORF">Malapachy_0409</name>
</gene>
<accession>A0A0M8MJ79</accession>
<dbReference type="VEuPathDB" id="FungiDB:Malapachy_0409"/>
<sequence length="309" mass="34348">MDDAPRQPIALLTLIRHAESRANVERVLQGVTDAPLSERGQDQLRKLEAAWRPISETAMNMYELPAPSVLVTSPIGRARKTSAAVARGCGIVEVPEEDDTTYKSPPSEVPPPHVCPDTVLVDSALAERHYGSNECTKHSKRVPGFERPPASELGRAESYDRFAKRVWIAGHKWLAWLETYAKEAQAGSREATPDNEATVTELNSLPHLVLVTHGQWINAFLTQHAPTLRQGSSAYYIRSDNTALFTMEVYPATKATETHVRVIRRNDTRHLGPAPQTRRSKHVAQATTLTSLWQRAEKSYTVDLGNNMS</sequence>
<dbReference type="AlphaFoldDB" id="A0A0M8MJ79"/>
<dbReference type="RefSeq" id="XP_017990260.1">
    <property type="nucleotide sequence ID" value="XM_018134930.1"/>
</dbReference>
<dbReference type="GeneID" id="28726805"/>
<keyword evidence="1" id="KW-0378">Hydrolase</keyword>
<dbReference type="CDD" id="cd07067">
    <property type="entry name" value="HP_PGM_like"/>
    <property type="match status" value="1"/>
</dbReference>
<dbReference type="Gene3D" id="3.40.50.1240">
    <property type="entry name" value="Phosphoglycerate mutase-like"/>
    <property type="match status" value="1"/>
</dbReference>
<evidence type="ECO:0000256" key="1">
    <source>
        <dbReference type="ARBA" id="ARBA00022801"/>
    </source>
</evidence>
<dbReference type="PANTHER" id="PTHR46517">
    <property type="entry name" value="FRUCTOSE-2,6-BISPHOSPHATASE TIGAR"/>
    <property type="match status" value="1"/>
</dbReference>